<protein>
    <submittedName>
        <fullName evidence="1">Uncharacterized protein</fullName>
    </submittedName>
</protein>
<dbReference type="Proteomes" id="UP000300142">
    <property type="component" value="Unassembled WGS sequence"/>
</dbReference>
<dbReference type="AlphaFoldDB" id="A0A479ZZ69"/>
<gene>
    <name evidence="1" type="ORF">SR1949_30880</name>
</gene>
<comment type="caution">
    <text evidence="1">The sequence shown here is derived from an EMBL/GenBank/DDBJ whole genome shotgun (WGS) entry which is preliminary data.</text>
</comment>
<organism evidence="1 2">
    <name type="scientific">Sphaerospermopsis reniformis</name>
    <dbReference type="NCBI Taxonomy" id="531300"/>
    <lineage>
        <taxon>Bacteria</taxon>
        <taxon>Bacillati</taxon>
        <taxon>Cyanobacteriota</taxon>
        <taxon>Cyanophyceae</taxon>
        <taxon>Nostocales</taxon>
        <taxon>Aphanizomenonaceae</taxon>
        <taxon>Sphaerospermopsis</taxon>
    </lineage>
</organism>
<dbReference type="EMBL" id="BJCE01000108">
    <property type="protein sequence ID" value="GCL37975.1"/>
    <property type="molecule type" value="Genomic_DNA"/>
</dbReference>
<evidence type="ECO:0000313" key="2">
    <source>
        <dbReference type="Proteomes" id="UP000300142"/>
    </source>
</evidence>
<accession>A0A479ZZ69</accession>
<sequence>MINSSLTDYIQLVEPYTPSTLISPTYWLKIKAVADFLPRNITSFFGFECPLGIAEPQSDFLICTDAEASERKILASENGELLPELISAPIWQQINQFSKEWQSQVSILHEKVNNIWLEFDINDYQGDLPLPSCFFGAESLYSRKSPHGNIADNDSYEWITRNAFPLLVNANLPESVEATFCNCLDLLPPEAYVFQIGLMLARNIKNQVRVCIRNISPVEITAYLQQIGWTGAPDILQGFLTELSGLVDRIDLDIDVGESVAPKIGLECYLLQQPKLEPKWQLFLNYLVDRNLCLSSKQAALLDYPGFIREKNYQGIWPSYLAKDLQENNSESVFFRRIHHIKIVYQNDQPQLAKAYLAMEYFLITSDFVQHFRELNNSSV</sequence>
<evidence type="ECO:0000313" key="1">
    <source>
        <dbReference type="EMBL" id="GCL37975.1"/>
    </source>
</evidence>
<dbReference type="RefSeq" id="WP_137667996.1">
    <property type="nucleotide sequence ID" value="NZ_BJCE01000108.1"/>
</dbReference>
<proteinExistence type="predicted"/>
<keyword evidence="2" id="KW-1185">Reference proteome</keyword>
<reference evidence="2" key="1">
    <citation type="submission" date="2019-02" db="EMBL/GenBank/DDBJ databases">
        <title>Draft genome sequence of Sphaerospermopsis reniformis NIES-1949.</title>
        <authorList>
            <person name="Yamaguchi H."/>
            <person name="Suzuki S."/>
            <person name="Kawachi M."/>
        </authorList>
    </citation>
    <scope>NUCLEOTIDE SEQUENCE [LARGE SCALE GENOMIC DNA]</scope>
    <source>
        <strain evidence="2">NIES-1949</strain>
    </source>
</reference>
<name>A0A479ZZ69_9CYAN</name>